<gene>
    <name evidence="8" type="ORF">BO80DRAFT_347621</name>
</gene>
<feature type="compositionally biased region" description="Low complexity" evidence="5">
    <location>
        <begin position="13"/>
        <end position="52"/>
    </location>
</feature>
<dbReference type="SMART" id="SM00757">
    <property type="entry name" value="CRA"/>
    <property type="match status" value="1"/>
</dbReference>
<keyword evidence="9" id="KW-1185">Reference proteome</keyword>
<sequence>MTDASFPPSGGASRAALLTTSTSTSTSTSTTSTSSTTYYSNPPSISSIPRRSSYASVLSGTAALSPPTVPHSPFSHLTPSYSTASYPPPPFAPDARLLRPSVAVDAEMQMNSPWRPSPGDSLPPYSRKFANLARFDPFSHSPGPLADSATPYFTPSYLRNSRYVSRLDAARRAKLAAHRDGAGPSTTSNPISTSSSQASLPRIAPSHRGMTYDIIEREPAGDDEHLLPLPSRWNEDDKYSGLELTNGGLEVRYTGPANKHDQEAAAVRADNPMPPQCGIYYFEITIISKPREGMIGIGFSSKKASVERLPGWEQESWAYHGDDGKSFFGESQGQGRQYGPTFGAGDTVGCGVNFSTGCAFFTKNGVFQGNAFRELRNLKVYPSVGMKKQPPVHLAVNFGQQPFMFDIDDMVKREKSLIHSEISLTSTANLQPPLDESALLQELVAQFLAHDGYVETARAFAEEVAAESSALENGRQAPLKKYEVEEDVEAINRQKIRAAILEGDIDKALKYTNAYYANVLQTYPLIHFKLRCRKFLEMMRRCNELSASATKRGKAANGLSDSSAVFDQEMELDEQLQEGDGYEADGMDMEEPETTARSNELLTEAVQYGQQLFLDYPPEERGGDRKMLDDIFSLVAYPDARRSVHGHYLDPAGRIAVAEELNSAILGMTVSLGKSSSAALERLYQQTEVLVNEISEEGGAGAFINSSSSPSHPPHPPAASRLPCIPSHSAASDSVSPLALRCCCGRDDCAFLHHNHVALEGLEKDLATAARLGQALLHRHESYMAEAEEDRHRLLVSIENLEREKREVQAENARIIEENRGLLEQLEGLNRAVADSDSHSKSLAARLESTEAELRKLSLSAARAADLEAQLAQMEVEQSKLQERLQSAQEDSKSAVQRWKQAECTLRDLHDQVDRIEKEAREERDRHAELVQRMERRRTVERELDGAAGRLKGAAAAHELGRNRGGATVVSRFVRDILQDNANLQMGIMELREMLESSNQEVENLRDQILSHQPLASEGQETRPATTLSQELESKESRRASQELHIHHHYHSPTAPAGPKKERGSLFRRSKKRRSLGSAAVLHSASGTPLARKANHRSESSTSSASTILSQTSVSIPPTAPHRWSMQSPVSDSMASSPQSAYQPSSIFDRVDRGFDSSQPTSPDSTVFSSPLRSGRFKKTHVDAAYRTLEGDGLAAGSDDDIIHDYFQRRNSVEYGGRAALQSVIPEEREDARSMHDTESERAASPAVPERVFSSPYRAPRRSASHESLFSVAGMDIHTPSRRPSRLSDLHSGAVPVRIPRRIMSSSADFFSTPPVISTSIVTADREPAMVSDQCPQTLLASVAGSRSQTLVENDPEGTAHSRKLSLGRRVGGWVRGHWGTAPISSNEPIAEETPATVSDTPAPRPSSAGSKKSKHWPELGAPLRFRHPGVNQKGPIMGFRPTSRVPVSIHAEQVDEGLLRESLADAH</sequence>
<dbReference type="SUPFAM" id="SSF49899">
    <property type="entry name" value="Concanavalin A-like lectins/glucanases"/>
    <property type="match status" value="1"/>
</dbReference>
<evidence type="ECO:0000256" key="4">
    <source>
        <dbReference type="SAM" id="Coils"/>
    </source>
</evidence>
<dbReference type="PROSITE" id="PS50188">
    <property type="entry name" value="B302_SPRY"/>
    <property type="match status" value="1"/>
</dbReference>
<dbReference type="EMBL" id="KZ824424">
    <property type="protein sequence ID" value="RAL04343.1"/>
    <property type="molecule type" value="Genomic_DNA"/>
</dbReference>
<feature type="compositionally biased region" description="Low complexity" evidence="5">
    <location>
        <begin position="1133"/>
        <end position="1146"/>
    </location>
</feature>
<evidence type="ECO:0000313" key="9">
    <source>
        <dbReference type="Proteomes" id="UP000249402"/>
    </source>
</evidence>
<name>A0A395HA28_9EURO</name>
<dbReference type="SMART" id="SM00449">
    <property type="entry name" value="SPRY"/>
    <property type="match status" value="1"/>
</dbReference>
<dbReference type="Pfam" id="PF00622">
    <property type="entry name" value="SPRY"/>
    <property type="match status" value="1"/>
</dbReference>
<feature type="region of interest" description="Disordered" evidence="5">
    <location>
        <begin position="1229"/>
        <end position="1250"/>
    </location>
</feature>
<dbReference type="InterPro" id="IPR035782">
    <property type="entry name" value="SPRY_RanBP9/10"/>
</dbReference>
<feature type="compositionally biased region" description="Basic and acidic residues" evidence="5">
    <location>
        <begin position="1032"/>
        <end position="1045"/>
    </location>
</feature>
<evidence type="ECO:0000256" key="5">
    <source>
        <dbReference type="SAM" id="MobiDB-lite"/>
    </source>
</evidence>
<feature type="compositionally biased region" description="Low complexity" evidence="5">
    <location>
        <begin position="1100"/>
        <end position="1115"/>
    </location>
</feature>
<keyword evidence="4" id="KW-0175">Coiled coil</keyword>
<dbReference type="InterPro" id="IPR003877">
    <property type="entry name" value="SPRY_dom"/>
</dbReference>
<dbReference type="SMART" id="SM00668">
    <property type="entry name" value="CTLH"/>
    <property type="match status" value="1"/>
</dbReference>
<feature type="domain" description="B30.2/SPRY" evidence="6">
    <location>
        <begin position="211"/>
        <end position="403"/>
    </location>
</feature>
<reference evidence="8 9" key="1">
    <citation type="submission" date="2018-02" db="EMBL/GenBank/DDBJ databases">
        <title>The genomes of Aspergillus section Nigri reveals drivers in fungal speciation.</title>
        <authorList>
            <consortium name="DOE Joint Genome Institute"/>
            <person name="Vesth T.C."/>
            <person name="Nybo J."/>
            <person name="Theobald S."/>
            <person name="Brandl J."/>
            <person name="Frisvad J.C."/>
            <person name="Nielsen K.F."/>
            <person name="Lyhne E.K."/>
            <person name="Kogle M.E."/>
            <person name="Kuo A."/>
            <person name="Riley R."/>
            <person name="Clum A."/>
            <person name="Nolan M."/>
            <person name="Lipzen A."/>
            <person name="Salamov A."/>
            <person name="Henrissat B."/>
            <person name="Wiebenga A."/>
            <person name="De vries R.P."/>
            <person name="Grigoriev I.V."/>
            <person name="Mortensen U.H."/>
            <person name="Andersen M.R."/>
            <person name="Baker S.E."/>
        </authorList>
    </citation>
    <scope>NUCLEOTIDE SEQUENCE [LARGE SCALE GENOMIC DNA]</scope>
    <source>
        <strain evidence="8 9">CBS 121593</strain>
    </source>
</reference>
<dbReference type="STRING" id="1448316.A0A395HA28"/>
<dbReference type="InterPro" id="IPR050618">
    <property type="entry name" value="Ubq-SigPath_Reg"/>
</dbReference>
<feature type="region of interest" description="Disordered" evidence="5">
    <location>
        <begin position="1382"/>
        <end position="1417"/>
    </location>
</feature>
<feature type="compositionally biased region" description="Basic and acidic residues" evidence="5">
    <location>
        <begin position="1229"/>
        <end position="1242"/>
    </location>
</feature>
<dbReference type="InterPro" id="IPR001870">
    <property type="entry name" value="B30.2/SPRY"/>
</dbReference>
<dbReference type="Gene3D" id="2.60.120.920">
    <property type="match status" value="1"/>
</dbReference>
<dbReference type="GeneID" id="37220296"/>
<evidence type="ECO:0000259" key="6">
    <source>
        <dbReference type="PROSITE" id="PS50188"/>
    </source>
</evidence>
<dbReference type="InterPro" id="IPR024964">
    <property type="entry name" value="CTLH/CRA"/>
</dbReference>
<evidence type="ECO:0000313" key="8">
    <source>
        <dbReference type="EMBL" id="RAL04343.1"/>
    </source>
</evidence>
<feature type="region of interest" description="Disordered" evidence="5">
    <location>
        <begin position="1"/>
        <end position="52"/>
    </location>
</feature>
<feature type="region of interest" description="Disordered" evidence="5">
    <location>
        <begin position="701"/>
        <end position="722"/>
    </location>
</feature>
<dbReference type="Proteomes" id="UP000249402">
    <property type="component" value="Unassembled WGS sequence"/>
</dbReference>
<proteinExistence type="predicted"/>
<feature type="coiled-coil region" evidence="4">
    <location>
        <begin position="981"/>
        <end position="1008"/>
    </location>
</feature>
<accession>A0A395HA28</accession>
<evidence type="ECO:0000259" key="7">
    <source>
        <dbReference type="PROSITE" id="PS50897"/>
    </source>
</evidence>
<feature type="coiled-coil region" evidence="4">
    <location>
        <begin position="784"/>
        <end position="832"/>
    </location>
</feature>
<evidence type="ECO:0000256" key="3">
    <source>
        <dbReference type="ARBA" id="ARBA00018741"/>
    </source>
</evidence>
<evidence type="ECO:0000256" key="1">
    <source>
        <dbReference type="ARBA" id="ARBA00002343"/>
    </source>
</evidence>
<dbReference type="InterPro" id="IPR006595">
    <property type="entry name" value="CTLH_C"/>
</dbReference>
<dbReference type="PROSITE" id="PS50896">
    <property type="entry name" value="LISH"/>
    <property type="match status" value="1"/>
</dbReference>
<comment type="function">
    <text evidence="1">Involved in the proteasome-dependent degradation of fructose-1,6-bisphosphatase.</text>
</comment>
<dbReference type="VEuPathDB" id="FungiDB:BO80DRAFT_347621"/>
<dbReference type="InterPro" id="IPR006594">
    <property type="entry name" value="LisH"/>
</dbReference>
<feature type="compositionally biased region" description="Low complexity" evidence="5">
    <location>
        <begin position="185"/>
        <end position="199"/>
    </location>
</feature>
<protein>
    <recommendedName>
        <fullName evidence="3">Protein FYV10</fullName>
    </recommendedName>
    <alternativeName>
        <fullName evidence="2">Protein fyv10</fullName>
    </alternativeName>
</protein>
<dbReference type="OrthoDB" id="25503at2759"/>
<feature type="domain" description="CTLH" evidence="7">
    <location>
        <begin position="489"/>
        <end position="546"/>
    </location>
</feature>
<dbReference type="InterPro" id="IPR013144">
    <property type="entry name" value="CRA_dom"/>
</dbReference>
<dbReference type="PANTHER" id="PTHR12864">
    <property type="entry name" value="RAN BINDING PROTEIN 9-RELATED"/>
    <property type="match status" value="1"/>
</dbReference>
<dbReference type="CDD" id="cd12909">
    <property type="entry name" value="SPRY_RanBP9_10"/>
    <property type="match status" value="1"/>
</dbReference>
<feature type="region of interest" description="Disordered" evidence="5">
    <location>
        <begin position="1013"/>
        <end position="1172"/>
    </location>
</feature>
<evidence type="ECO:0000256" key="2">
    <source>
        <dbReference type="ARBA" id="ARBA00017917"/>
    </source>
</evidence>
<dbReference type="RefSeq" id="XP_025578670.1">
    <property type="nucleotide sequence ID" value="XM_025715431.1"/>
</dbReference>
<dbReference type="PROSITE" id="PS50897">
    <property type="entry name" value="CTLH"/>
    <property type="match status" value="1"/>
</dbReference>
<feature type="compositionally biased region" description="Polar residues" evidence="5">
    <location>
        <begin position="1156"/>
        <end position="1172"/>
    </location>
</feature>
<feature type="compositionally biased region" description="Basic residues" evidence="5">
    <location>
        <begin position="1066"/>
        <end position="1075"/>
    </location>
</feature>
<feature type="coiled-coil region" evidence="4">
    <location>
        <begin position="857"/>
        <end position="937"/>
    </location>
</feature>
<dbReference type="InterPro" id="IPR013320">
    <property type="entry name" value="ConA-like_dom_sf"/>
</dbReference>
<organism evidence="8 9">
    <name type="scientific">Aspergillus ibericus CBS 121593</name>
    <dbReference type="NCBI Taxonomy" id="1448316"/>
    <lineage>
        <taxon>Eukaryota</taxon>
        <taxon>Fungi</taxon>
        <taxon>Dikarya</taxon>
        <taxon>Ascomycota</taxon>
        <taxon>Pezizomycotina</taxon>
        <taxon>Eurotiomycetes</taxon>
        <taxon>Eurotiomycetidae</taxon>
        <taxon>Eurotiales</taxon>
        <taxon>Aspergillaceae</taxon>
        <taxon>Aspergillus</taxon>
        <taxon>Aspergillus subgen. Circumdati</taxon>
    </lineage>
</organism>
<feature type="region of interest" description="Disordered" evidence="5">
    <location>
        <begin position="175"/>
        <end position="203"/>
    </location>
</feature>
<dbReference type="InterPro" id="IPR043136">
    <property type="entry name" value="B30.2/SPRY_sf"/>
</dbReference>
<dbReference type="Pfam" id="PF10607">
    <property type="entry name" value="CTLH"/>
    <property type="match status" value="1"/>
</dbReference>